<keyword evidence="1" id="KW-0812">Transmembrane</keyword>
<sequence>MFDCLLKQYKKDVLNTKAKFNIGKVLKLNKKVRFILMAIMIAVGMVLFVEHQGDKYLSLFALVFVGICSFLLFNQMKSEEPIIFRRD</sequence>
<keyword evidence="3" id="KW-1185">Reference proteome</keyword>
<proteinExistence type="predicted"/>
<name>E6MDK1_9FIRM</name>
<comment type="caution">
    <text evidence="2">The sequence shown here is derived from an EMBL/GenBank/DDBJ whole genome shotgun (WGS) entry which is preliminary data.</text>
</comment>
<accession>E6MDK1</accession>
<dbReference type="Proteomes" id="UP000004754">
    <property type="component" value="Unassembled WGS sequence"/>
</dbReference>
<evidence type="ECO:0000256" key="1">
    <source>
        <dbReference type="SAM" id="Phobius"/>
    </source>
</evidence>
<keyword evidence="1" id="KW-0472">Membrane</keyword>
<feature type="transmembrane region" description="Helical" evidence="1">
    <location>
        <begin position="55"/>
        <end position="73"/>
    </location>
</feature>
<feature type="transmembrane region" description="Helical" evidence="1">
    <location>
        <begin position="32"/>
        <end position="49"/>
    </location>
</feature>
<gene>
    <name evidence="2" type="ORF">HMP0721_0083</name>
</gene>
<keyword evidence="1" id="KW-1133">Transmembrane helix</keyword>
<evidence type="ECO:0000313" key="3">
    <source>
        <dbReference type="Proteomes" id="UP000004754"/>
    </source>
</evidence>
<dbReference type="AlphaFoldDB" id="E6MDK1"/>
<dbReference type="HOGENOM" id="CLU_2480912_0_0_9"/>
<reference evidence="2 3" key="1">
    <citation type="submission" date="2010-12" db="EMBL/GenBank/DDBJ databases">
        <authorList>
            <person name="Muzny D."/>
            <person name="Qin X."/>
            <person name="Deng J."/>
            <person name="Jiang H."/>
            <person name="Liu Y."/>
            <person name="Qu J."/>
            <person name="Song X.-Z."/>
            <person name="Zhang L."/>
            <person name="Thornton R."/>
            <person name="Coyle M."/>
            <person name="Francisco L."/>
            <person name="Jackson L."/>
            <person name="Javaid M."/>
            <person name="Korchina V."/>
            <person name="Kovar C."/>
            <person name="Mata R."/>
            <person name="Mathew T."/>
            <person name="Ngo R."/>
            <person name="Nguyen L."/>
            <person name="Nguyen N."/>
            <person name="Okwuonu G."/>
            <person name="Ongeri F."/>
            <person name="Pham C."/>
            <person name="Simmons D."/>
            <person name="Wilczek-Boney K."/>
            <person name="Hale W."/>
            <person name="Jakkamsetti A."/>
            <person name="Pham P."/>
            <person name="Ruth R."/>
            <person name="San Lucas F."/>
            <person name="Warren J."/>
            <person name="Zhang J."/>
            <person name="Zhao Z."/>
            <person name="Zhou C."/>
            <person name="Zhu D."/>
            <person name="Lee S."/>
            <person name="Bess C."/>
            <person name="Blankenburg K."/>
            <person name="Forbes L."/>
            <person name="Fu Q."/>
            <person name="Gubbala S."/>
            <person name="Hirani K."/>
            <person name="Jayaseelan J.C."/>
            <person name="Lara F."/>
            <person name="Munidasa M."/>
            <person name="Palculict T."/>
            <person name="Patil S."/>
            <person name="Pu L.-L."/>
            <person name="Saada N."/>
            <person name="Tang L."/>
            <person name="Weissenberger G."/>
            <person name="Zhu Y."/>
            <person name="Hemphill L."/>
            <person name="Shang Y."/>
            <person name="Youmans B."/>
            <person name="Ayvaz T."/>
            <person name="Ross M."/>
            <person name="Santibanez J."/>
            <person name="Aqrawi P."/>
            <person name="Gross S."/>
            <person name="Joshi V."/>
            <person name="Fowler G."/>
            <person name="Nazareth L."/>
            <person name="Reid J."/>
            <person name="Worley K."/>
            <person name="Petrosino J."/>
            <person name="Highlander S."/>
            <person name="Gibbs R."/>
        </authorList>
    </citation>
    <scope>NUCLEOTIDE SEQUENCE [LARGE SCALE GENOMIC DNA]</scope>
    <source>
        <strain evidence="2 3">ATCC 23263</strain>
    </source>
</reference>
<organism evidence="2 3">
    <name type="scientific">Pseudoramibacter alactolyticus ATCC 23263</name>
    <dbReference type="NCBI Taxonomy" id="887929"/>
    <lineage>
        <taxon>Bacteria</taxon>
        <taxon>Bacillati</taxon>
        <taxon>Bacillota</taxon>
        <taxon>Clostridia</taxon>
        <taxon>Eubacteriales</taxon>
        <taxon>Eubacteriaceae</taxon>
        <taxon>Pseudoramibacter</taxon>
    </lineage>
</organism>
<evidence type="ECO:0000313" key="2">
    <source>
        <dbReference type="EMBL" id="EFV02801.1"/>
    </source>
</evidence>
<dbReference type="EMBL" id="AEQN01000004">
    <property type="protein sequence ID" value="EFV02801.1"/>
    <property type="molecule type" value="Genomic_DNA"/>
</dbReference>
<protein>
    <submittedName>
        <fullName evidence="2">Uncharacterized protein</fullName>
    </submittedName>
</protein>